<evidence type="ECO:0000313" key="14">
    <source>
        <dbReference type="Proteomes" id="UP000659654"/>
    </source>
</evidence>
<evidence type="ECO:0000256" key="9">
    <source>
        <dbReference type="SAM" id="MobiDB-lite"/>
    </source>
</evidence>
<dbReference type="PROSITE" id="PS00027">
    <property type="entry name" value="HOMEOBOX_1"/>
    <property type="match status" value="1"/>
</dbReference>
<keyword evidence="5 7" id="KW-0371">Homeobox</keyword>
<sequence length="331" mass="36977">MDLVGQGGAVEANGLELINNTPQHHSTIGFGFGNAAPYYQAGPFVLDSAFYDSQGAVNCFNSMGFTSISNASPFAQIPSLDSTPSSQSFQLPNPSLPNPYLTPIEISTNTINSMNALSNMSNMAVPSVSPAPSSIVVKPAQNAKPIKIKETRVVSKKPDRSKAEKNTVIQTQKPRRQRTHFTSHQLGELEEHFKRNRYPDMSTREEIAAWISLSEPRVRVWFKNRRAKWRKRERHTVVDANVKNYPAGTDALFYNNQTWQSYPSGQSSNWTFKSAPLPKSAADPKSESKSDSSFESQSEKEKSQAPLQYPYPQEYFNSNYPVAYPYQTSFS</sequence>
<dbReference type="FunFam" id="1.10.10.60:FF:000679">
    <property type="entry name" value="Homeobox protein aristaless"/>
    <property type="match status" value="1"/>
</dbReference>
<reference evidence="15" key="1">
    <citation type="submission" date="2016-11" db="UniProtKB">
        <authorList>
            <consortium name="WormBaseParasite"/>
        </authorList>
    </citation>
    <scope>IDENTIFICATION</scope>
</reference>
<feature type="DNA-binding region" description="Homeobox" evidence="7">
    <location>
        <begin position="174"/>
        <end position="233"/>
    </location>
</feature>
<dbReference type="EMBL" id="CAJFCV020000004">
    <property type="protein sequence ID" value="CAG9115964.1"/>
    <property type="molecule type" value="Genomic_DNA"/>
</dbReference>
<gene>
    <name evidence="11" type="ORF">BXYJ_LOCUS9108</name>
</gene>
<keyword evidence="14" id="KW-1185">Reference proteome</keyword>
<feature type="region of interest" description="Disordered" evidence="9">
    <location>
        <begin position="273"/>
        <end position="319"/>
    </location>
</feature>
<dbReference type="Proteomes" id="UP000095284">
    <property type="component" value="Unplaced"/>
</dbReference>
<keyword evidence="6 7" id="KW-0539">Nucleus</keyword>
<dbReference type="GO" id="GO:0000978">
    <property type="term" value="F:RNA polymerase II cis-regulatory region sequence-specific DNA binding"/>
    <property type="evidence" value="ECO:0007669"/>
    <property type="project" value="TreeGrafter"/>
</dbReference>
<evidence type="ECO:0000256" key="4">
    <source>
        <dbReference type="ARBA" id="ARBA00023125"/>
    </source>
</evidence>
<dbReference type="SUPFAM" id="SSF46689">
    <property type="entry name" value="Homeodomain-like"/>
    <property type="match status" value="1"/>
</dbReference>
<dbReference type="InterPro" id="IPR017970">
    <property type="entry name" value="Homeobox_CS"/>
</dbReference>
<evidence type="ECO:0000256" key="6">
    <source>
        <dbReference type="ARBA" id="ARBA00023242"/>
    </source>
</evidence>
<dbReference type="AlphaFoldDB" id="A0A1I7RH60"/>
<comment type="similarity">
    <text evidence="2">Belongs to the paired homeobox family. Bicoid subfamily.</text>
</comment>
<dbReference type="WBParaSite" id="BXY_0003700.1">
    <property type="protein sequence ID" value="BXY_0003700.1"/>
    <property type="gene ID" value="BXY_0003700"/>
</dbReference>
<dbReference type="InterPro" id="IPR009057">
    <property type="entry name" value="Homeodomain-like_sf"/>
</dbReference>
<evidence type="ECO:0000256" key="1">
    <source>
        <dbReference type="ARBA" id="ARBA00004123"/>
    </source>
</evidence>
<protein>
    <submittedName>
        <fullName evidence="11">(pine wood nematode) hypothetical protein</fullName>
    </submittedName>
    <submittedName>
        <fullName evidence="15">Homeobox domain-containing protein</fullName>
    </submittedName>
</protein>
<dbReference type="InterPro" id="IPR001356">
    <property type="entry name" value="HD"/>
</dbReference>
<dbReference type="PROSITE" id="PS50071">
    <property type="entry name" value="HOMEOBOX_2"/>
    <property type="match status" value="1"/>
</dbReference>
<evidence type="ECO:0000256" key="2">
    <source>
        <dbReference type="ARBA" id="ARBA00006503"/>
    </source>
</evidence>
<evidence type="ECO:0000259" key="10">
    <source>
        <dbReference type="PROSITE" id="PS50071"/>
    </source>
</evidence>
<dbReference type="GO" id="GO:0009653">
    <property type="term" value="P:anatomical structure morphogenesis"/>
    <property type="evidence" value="ECO:0007669"/>
    <property type="project" value="TreeGrafter"/>
</dbReference>
<evidence type="ECO:0000313" key="13">
    <source>
        <dbReference type="Proteomes" id="UP000095284"/>
    </source>
</evidence>
<feature type="domain" description="Homeobox" evidence="10">
    <location>
        <begin position="172"/>
        <end position="232"/>
    </location>
</feature>
<dbReference type="SMR" id="A0A1I7RH60"/>
<dbReference type="Proteomes" id="UP000659654">
    <property type="component" value="Unassembled WGS sequence"/>
</dbReference>
<dbReference type="PANTHER" id="PTHR45882">
    <property type="entry name" value="PITUITARY HOMEOBOX HOMOLOG PTX1"/>
    <property type="match status" value="1"/>
</dbReference>
<evidence type="ECO:0000256" key="8">
    <source>
        <dbReference type="RuleBase" id="RU000682"/>
    </source>
</evidence>
<evidence type="ECO:0000256" key="3">
    <source>
        <dbReference type="ARBA" id="ARBA00022473"/>
    </source>
</evidence>
<dbReference type="CDD" id="cd00086">
    <property type="entry name" value="homeodomain"/>
    <property type="match status" value="1"/>
</dbReference>
<dbReference type="Gene3D" id="1.10.10.60">
    <property type="entry name" value="Homeodomain-like"/>
    <property type="match status" value="1"/>
</dbReference>
<dbReference type="Proteomes" id="UP000582659">
    <property type="component" value="Unassembled WGS sequence"/>
</dbReference>
<feature type="compositionally biased region" description="Basic and acidic residues" evidence="9">
    <location>
        <begin position="282"/>
        <end position="303"/>
    </location>
</feature>
<dbReference type="PANTHER" id="PTHR45882:SF3">
    <property type="entry name" value="PITUITARY HOMEOBOX HOMOLOG PTX1"/>
    <property type="match status" value="1"/>
</dbReference>
<dbReference type="GO" id="GO:0000981">
    <property type="term" value="F:DNA-binding transcription factor activity, RNA polymerase II-specific"/>
    <property type="evidence" value="ECO:0007669"/>
    <property type="project" value="InterPro"/>
</dbReference>
<reference evidence="12" key="2">
    <citation type="submission" date="2020-08" db="EMBL/GenBank/DDBJ databases">
        <authorList>
            <person name="Kikuchi T."/>
        </authorList>
    </citation>
    <scope>NUCLEOTIDE SEQUENCE</scope>
    <source>
        <strain evidence="11">Ka4C1</strain>
    </source>
</reference>
<dbReference type="eggNOG" id="KOG0486">
    <property type="taxonomic scope" value="Eukaryota"/>
</dbReference>
<comment type="subcellular location">
    <subcellularLocation>
        <location evidence="1 7 8">Nucleus</location>
    </subcellularLocation>
</comment>
<dbReference type="GO" id="GO:0005634">
    <property type="term" value="C:nucleus"/>
    <property type="evidence" value="ECO:0007669"/>
    <property type="project" value="UniProtKB-SubCell"/>
</dbReference>
<dbReference type="EMBL" id="CAJFDI010000004">
    <property type="protein sequence ID" value="CAD5226554.1"/>
    <property type="molecule type" value="Genomic_DNA"/>
</dbReference>
<name>A0A1I7RH60_BURXY</name>
<proteinExistence type="inferred from homology"/>
<dbReference type="SMART" id="SM00389">
    <property type="entry name" value="HOX"/>
    <property type="match status" value="1"/>
</dbReference>
<dbReference type="OrthoDB" id="6159439at2759"/>
<evidence type="ECO:0000256" key="5">
    <source>
        <dbReference type="ARBA" id="ARBA00023155"/>
    </source>
</evidence>
<keyword evidence="4 7" id="KW-0238">DNA-binding</keyword>
<evidence type="ECO:0000313" key="12">
    <source>
        <dbReference type="EMBL" id="CAG9115964.1"/>
    </source>
</evidence>
<evidence type="ECO:0000313" key="11">
    <source>
        <dbReference type="EMBL" id="CAD5226554.1"/>
    </source>
</evidence>
<keyword evidence="3" id="KW-0217">Developmental protein</keyword>
<evidence type="ECO:0000256" key="7">
    <source>
        <dbReference type="PROSITE-ProRule" id="PRU00108"/>
    </source>
</evidence>
<accession>A0A1I7RH60</accession>
<dbReference type="GO" id="GO:0030182">
    <property type="term" value="P:neuron differentiation"/>
    <property type="evidence" value="ECO:0007669"/>
    <property type="project" value="UniProtKB-ARBA"/>
</dbReference>
<dbReference type="Pfam" id="PF00046">
    <property type="entry name" value="Homeodomain"/>
    <property type="match status" value="1"/>
</dbReference>
<organism evidence="13 15">
    <name type="scientific">Bursaphelenchus xylophilus</name>
    <name type="common">Pinewood nematode worm</name>
    <name type="synonym">Aphelenchoides xylophilus</name>
    <dbReference type="NCBI Taxonomy" id="6326"/>
    <lineage>
        <taxon>Eukaryota</taxon>
        <taxon>Metazoa</taxon>
        <taxon>Ecdysozoa</taxon>
        <taxon>Nematoda</taxon>
        <taxon>Chromadorea</taxon>
        <taxon>Rhabditida</taxon>
        <taxon>Tylenchina</taxon>
        <taxon>Tylenchomorpha</taxon>
        <taxon>Aphelenchoidea</taxon>
        <taxon>Aphelenchoididae</taxon>
        <taxon>Bursaphelenchus</taxon>
    </lineage>
</organism>
<evidence type="ECO:0000313" key="15">
    <source>
        <dbReference type="WBParaSite" id="BXY_0003700.1"/>
    </source>
</evidence>